<dbReference type="PROSITE" id="PS50878">
    <property type="entry name" value="RT_POL"/>
    <property type="match status" value="1"/>
</dbReference>
<evidence type="ECO:0000259" key="1">
    <source>
        <dbReference type="PROSITE" id="PS50878"/>
    </source>
</evidence>
<dbReference type="PANTHER" id="PTHR21301:SF11">
    <property type="entry name" value="GIY-YIG DOMAIN-CONTAINING PROTEIN"/>
    <property type="match status" value="1"/>
</dbReference>
<evidence type="ECO:0000313" key="2">
    <source>
        <dbReference type="EMBL" id="CAH3104505.1"/>
    </source>
</evidence>
<reference evidence="2 3" key="1">
    <citation type="submission" date="2022-05" db="EMBL/GenBank/DDBJ databases">
        <authorList>
            <consortium name="Genoscope - CEA"/>
            <person name="William W."/>
        </authorList>
    </citation>
    <scope>NUCLEOTIDE SEQUENCE [LARGE SCALE GENOMIC DNA]</scope>
</reference>
<protein>
    <recommendedName>
        <fullName evidence="1">Reverse transcriptase domain-containing protein</fullName>
    </recommendedName>
</protein>
<accession>A0AAU9W7M3</accession>
<dbReference type="EMBL" id="CALNXJ010000009">
    <property type="protein sequence ID" value="CAH3104505.1"/>
    <property type="molecule type" value="Genomic_DNA"/>
</dbReference>
<dbReference type="InterPro" id="IPR000477">
    <property type="entry name" value="RT_dom"/>
</dbReference>
<dbReference type="Proteomes" id="UP001159428">
    <property type="component" value="Unassembled WGS sequence"/>
</dbReference>
<sequence>MVSFDVESLFTNVPIETAVQAALRKLENDSDLANRTNLNLRSCLSHKLEFGLTIDIFPEENRAAIGSLVAAVVANIYMEEFEEQAIANATCKPKIWKGYVDDTFTVSDRDHVNGFLQHLNSQQPTIRFTMEIKK</sequence>
<evidence type="ECO:0000313" key="3">
    <source>
        <dbReference type="Proteomes" id="UP001159428"/>
    </source>
</evidence>
<keyword evidence="3" id="KW-1185">Reference proteome</keyword>
<dbReference type="PANTHER" id="PTHR21301">
    <property type="entry name" value="REVERSE TRANSCRIPTASE"/>
    <property type="match status" value="1"/>
</dbReference>
<gene>
    <name evidence="2" type="ORF">PMEA_00034767</name>
</gene>
<feature type="domain" description="Reverse transcriptase" evidence="1">
    <location>
        <begin position="1"/>
        <end position="134"/>
    </location>
</feature>
<feature type="non-terminal residue" evidence="2">
    <location>
        <position position="134"/>
    </location>
</feature>
<organism evidence="2 3">
    <name type="scientific">Pocillopora meandrina</name>
    <dbReference type="NCBI Taxonomy" id="46732"/>
    <lineage>
        <taxon>Eukaryota</taxon>
        <taxon>Metazoa</taxon>
        <taxon>Cnidaria</taxon>
        <taxon>Anthozoa</taxon>
        <taxon>Hexacorallia</taxon>
        <taxon>Scleractinia</taxon>
        <taxon>Astrocoeniina</taxon>
        <taxon>Pocilloporidae</taxon>
        <taxon>Pocillopora</taxon>
    </lineage>
</organism>
<comment type="caution">
    <text evidence="2">The sequence shown here is derived from an EMBL/GenBank/DDBJ whole genome shotgun (WGS) entry which is preliminary data.</text>
</comment>
<dbReference type="AlphaFoldDB" id="A0AAU9W7M3"/>
<proteinExistence type="predicted"/>
<name>A0AAU9W7M3_9CNID</name>